<evidence type="ECO:0000256" key="1">
    <source>
        <dbReference type="SAM" id="Phobius"/>
    </source>
</evidence>
<evidence type="ECO:0000313" key="2">
    <source>
        <dbReference type="EMBL" id="KAL0010125.1"/>
    </source>
</evidence>
<dbReference type="Proteomes" id="UP001459277">
    <property type="component" value="Unassembled WGS sequence"/>
</dbReference>
<sequence>GLSKSRNHVYSPSTRGRSTKKFLSIKSENLNIAGLKEVQPRCSARYLMILKSPKTHQAVLHLPLTLSSSVHKASLRPSAFGPYTPVHIQSKPSATPFNKIETEKHPTRQSIFLYVLIMLCDWLLSLDFAWVIIGSQDLKANHAIRQHVDIVSENQKYN</sequence>
<proteinExistence type="predicted"/>
<keyword evidence="1" id="KW-0472">Membrane</keyword>
<dbReference type="EMBL" id="JAZDWU010000002">
    <property type="protein sequence ID" value="KAL0010125.1"/>
    <property type="molecule type" value="Genomic_DNA"/>
</dbReference>
<evidence type="ECO:0000313" key="3">
    <source>
        <dbReference type="Proteomes" id="UP001459277"/>
    </source>
</evidence>
<dbReference type="AlphaFoldDB" id="A0AAW2DHL2"/>
<keyword evidence="1" id="KW-1133">Transmembrane helix</keyword>
<protein>
    <submittedName>
        <fullName evidence="2">Uncharacterized protein</fullName>
    </submittedName>
</protein>
<name>A0AAW2DHL2_9ROSI</name>
<keyword evidence="3" id="KW-1185">Reference proteome</keyword>
<organism evidence="2 3">
    <name type="scientific">Lithocarpus litseifolius</name>
    <dbReference type="NCBI Taxonomy" id="425828"/>
    <lineage>
        <taxon>Eukaryota</taxon>
        <taxon>Viridiplantae</taxon>
        <taxon>Streptophyta</taxon>
        <taxon>Embryophyta</taxon>
        <taxon>Tracheophyta</taxon>
        <taxon>Spermatophyta</taxon>
        <taxon>Magnoliopsida</taxon>
        <taxon>eudicotyledons</taxon>
        <taxon>Gunneridae</taxon>
        <taxon>Pentapetalae</taxon>
        <taxon>rosids</taxon>
        <taxon>fabids</taxon>
        <taxon>Fagales</taxon>
        <taxon>Fagaceae</taxon>
        <taxon>Lithocarpus</taxon>
    </lineage>
</organism>
<reference evidence="2 3" key="1">
    <citation type="submission" date="2024-01" db="EMBL/GenBank/DDBJ databases">
        <title>A telomere-to-telomere, gap-free genome of sweet tea (Lithocarpus litseifolius).</title>
        <authorList>
            <person name="Zhou J."/>
        </authorList>
    </citation>
    <scope>NUCLEOTIDE SEQUENCE [LARGE SCALE GENOMIC DNA]</scope>
    <source>
        <strain evidence="2">Zhou-2022a</strain>
        <tissue evidence="2">Leaf</tissue>
    </source>
</reference>
<keyword evidence="1" id="KW-0812">Transmembrane</keyword>
<feature type="transmembrane region" description="Helical" evidence="1">
    <location>
        <begin position="111"/>
        <end position="133"/>
    </location>
</feature>
<comment type="caution">
    <text evidence="2">The sequence shown here is derived from an EMBL/GenBank/DDBJ whole genome shotgun (WGS) entry which is preliminary data.</text>
</comment>
<accession>A0AAW2DHL2</accession>
<feature type="non-terminal residue" evidence="2">
    <location>
        <position position="158"/>
    </location>
</feature>
<gene>
    <name evidence="2" type="ORF">SO802_005233</name>
</gene>
<feature type="non-terminal residue" evidence="2">
    <location>
        <position position="1"/>
    </location>
</feature>